<dbReference type="OrthoDB" id="6421972at2759"/>
<gene>
    <name evidence="2" type="ORF">CINCED_3A018368</name>
</gene>
<keyword evidence="3" id="KW-1185">Reference proteome</keyword>
<dbReference type="Proteomes" id="UP000325440">
    <property type="component" value="Unassembled WGS sequence"/>
</dbReference>
<dbReference type="EMBL" id="CABPRJ010001902">
    <property type="protein sequence ID" value="VVC40278.1"/>
    <property type="molecule type" value="Genomic_DNA"/>
</dbReference>
<evidence type="ECO:0000313" key="2">
    <source>
        <dbReference type="EMBL" id="VVC40278.1"/>
    </source>
</evidence>
<feature type="region of interest" description="Disordered" evidence="1">
    <location>
        <begin position="43"/>
        <end position="77"/>
    </location>
</feature>
<protein>
    <submittedName>
        <fullName evidence="2">Uncharacterized protein</fullName>
    </submittedName>
</protein>
<feature type="compositionally biased region" description="Low complexity" evidence="1">
    <location>
        <begin position="128"/>
        <end position="137"/>
    </location>
</feature>
<feature type="compositionally biased region" description="Basic and acidic residues" evidence="1">
    <location>
        <begin position="214"/>
        <end position="223"/>
    </location>
</feature>
<evidence type="ECO:0000313" key="3">
    <source>
        <dbReference type="Proteomes" id="UP000325440"/>
    </source>
</evidence>
<sequence>MNGRASRSDRNARNGAECTRVCTGDRTRKVRAVRCRAVRGKKIKYSRRGRSPSAGKAEQAPAFPVSPSLSSRTTGELLAPAPSFPGAPPRHSAVRPAAQMAPADTIIPRRVTARRVHGPAGSPPPPGATAAAAAAGRPTDVVREAVGGVRRYNPLVDDVDQMFVHRQRCCCRRRFTQLFSRVISGHGSRRHAGRLVVNAAGTSRQYEPQPDATNAERDGRGRDTGNPSVRQARMMIKQLRDRCRFQTHQTLLWRKKAKIQEERLMKMSAEYGSRLESLTSDLLLFEARLSRKQRAISELLDQRECVIDRQQHVIRCLHSRLADFGVTVTARDSSLVGGGCGGGPNSDEGNVDDSDSAVIMEEDESGNSQEDATERAPKGATGNTIEGGGGGANGQRAHQPVGAVDDGRGGENVTATTYNRVMSNHRSVTKPKDVKYKRINKAKSKSLEELRGRLKNWVDRGQRMSLTVDPTYG</sequence>
<feature type="region of interest" description="Disordered" evidence="1">
    <location>
        <begin position="115"/>
        <end position="137"/>
    </location>
</feature>
<accession>A0A5E4N6D9</accession>
<feature type="region of interest" description="Disordered" evidence="1">
    <location>
        <begin position="199"/>
        <end position="228"/>
    </location>
</feature>
<name>A0A5E4N6D9_9HEMI</name>
<reference evidence="2 3" key="1">
    <citation type="submission" date="2019-08" db="EMBL/GenBank/DDBJ databases">
        <authorList>
            <person name="Alioto T."/>
            <person name="Alioto T."/>
            <person name="Gomez Garrido J."/>
        </authorList>
    </citation>
    <scope>NUCLEOTIDE SEQUENCE [LARGE SCALE GENOMIC DNA]</scope>
</reference>
<organism evidence="2 3">
    <name type="scientific">Cinara cedri</name>
    <dbReference type="NCBI Taxonomy" id="506608"/>
    <lineage>
        <taxon>Eukaryota</taxon>
        <taxon>Metazoa</taxon>
        <taxon>Ecdysozoa</taxon>
        <taxon>Arthropoda</taxon>
        <taxon>Hexapoda</taxon>
        <taxon>Insecta</taxon>
        <taxon>Pterygota</taxon>
        <taxon>Neoptera</taxon>
        <taxon>Paraneoptera</taxon>
        <taxon>Hemiptera</taxon>
        <taxon>Sternorrhyncha</taxon>
        <taxon>Aphidomorpha</taxon>
        <taxon>Aphidoidea</taxon>
        <taxon>Aphididae</taxon>
        <taxon>Lachninae</taxon>
        <taxon>Cinara</taxon>
    </lineage>
</organism>
<feature type="region of interest" description="Disordered" evidence="1">
    <location>
        <begin position="361"/>
        <end position="411"/>
    </location>
</feature>
<proteinExistence type="predicted"/>
<dbReference type="AlphaFoldDB" id="A0A5E4N6D9"/>
<evidence type="ECO:0000256" key="1">
    <source>
        <dbReference type="SAM" id="MobiDB-lite"/>
    </source>
</evidence>